<evidence type="ECO:0000313" key="2">
    <source>
        <dbReference type="Proteomes" id="UP000886520"/>
    </source>
</evidence>
<comment type="caution">
    <text evidence="1">The sequence shown here is derived from an EMBL/GenBank/DDBJ whole genome shotgun (WGS) entry which is preliminary data.</text>
</comment>
<evidence type="ECO:0000313" key="1">
    <source>
        <dbReference type="EMBL" id="KAI5078832.1"/>
    </source>
</evidence>
<reference evidence="1" key="1">
    <citation type="submission" date="2021-01" db="EMBL/GenBank/DDBJ databases">
        <title>Adiantum capillus-veneris genome.</title>
        <authorList>
            <person name="Fang Y."/>
            <person name="Liao Q."/>
        </authorList>
    </citation>
    <scope>NUCLEOTIDE SEQUENCE</scope>
    <source>
        <strain evidence="1">H3</strain>
        <tissue evidence="1">Leaf</tissue>
    </source>
</reference>
<organism evidence="1 2">
    <name type="scientific">Adiantum capillus-veneris</name>
    <name type="common">Maidenhair fern</name>
    <dbReference type="NCBI Taxonomy" id="13818"/>
    <lineage>
        <taxon>Eukaryota</taxon>
        <taxon>Viridiplantae</taxon>
        <taxon>Streptophyta</taxon>
        <taxon>Embryophyta</taxon>
        <taxon>Tracheophyta</taxon>
        <taxon>Polypodiopsida</taxon>
        <taxon>Polypodiidae</taxon>
        <taxon>Polypodiales</taxon>
        <taxon>Pteridineae</taxon>
        <taxon>Pteridaceae</taxon>
        <taxon>Vittarioideae</taxon>
        <taxon>Adiantum</taxon>
    </lineage>
</organism>
<name>A0A9D4ZM41_ADICA</name>
<dbReference type="EMBL" id="JABFUD020000006">
    <property type="protein sequence ID" value="KAI5078832.1"/>
    <property type="molecule type" value="Genomic_DNA"/>
</dbReference>
<proteinExistence type="predicted"/>
<dbReference type="AlphaFoldDB" id="A0A9D4ZM41"/>
<keyword evidence="2" id="KW-1185">Reference proteome</keyword>
<sequence>MEQLKVLYQLIVKEYSREEDVLIQLYGELEVFANEARVTSRHLMVVNLLEYLNNVIGLDALLDTIPMSLM</sequence>
<protein>
    <submittedName>
        <fullName evidence="1">Uncharacterized protein</fullName>
    </submittedName>
</protein>
<gene>
    <name evidence="1" type="ORF">GOP47_0006503</name>
</gene>
<accession>A0A9D4ZM41</accession>
<dbReference type="Proteomes" id="UP000886520">
    <property type="component" value="Chromosome 6"/>
</dbReference>